<feature type="domain" description="Pseudouridine synthase RsuA/RluA-like" evidence="6">
    <location>
        <begin position="77"/>
        <end position="224"/>
    </location>
</feature>
<sequence>MPYIKKKIATSNGKKAYEILLNLGYSMKESQRLIDKRRLFCGDEILSKNTIAFGDIFLIDYECESRGLEPIFEDEYFAAYDKPSGVLTHPNGRKSLYSMNDEIWSKFGRNASVAHRLDRETSGVLLVAKNLEVEREIKAKFEHGKVKKCYMALVNGVIENDFVVSEPLALKSGAKTLKNKMFVSKLGKKAVTKFDVVKVYQDLGVTLLKCYPLTGRQHQIRVHMFHVKHNIVGDALYGVSDEFASKFLDGLVSVSERELVTKASRLLLHSVSLSFEFRDKIYNINTKVNVEYEFINSLVI</sequence>
<dbReference type="RefSeq" id="WP_025802225.1">
    <property type="nucleotide sequence ID" value="NZ_CP053842.1"/>
</dbReference>
<dbReference type="InterPro" id="IPR006145">
    <property type="entry name" value="PsdUridine_synth_RsuA/RluA"/>
</dbReference>
<dbReference type="GO" id="GO:0003723">
    <property type="term" value="F:RNA binding"/>
    <property type="evidence" value="ECO:0007669"/>
    <property type="project" value="InterPro"/>
</dbReference>
<comment type="similarity">
    <text evidence="2">Belongs to the pseudouridine synthase RluA family.</text>
</comment>
<name>A0A7M1LHG4_9BACT</name>
<dbReference type="InterPro" id="IPR050188">
    <property type="entry name" value="RluA_PseudoU_synthase"/>
</dbReference>
<dbReference type="Proteomes" id="UP000594749">
    <property type="component" value="Chromosome"/>
</dbReference>
<dbReference type="SUPFAM" id="SSF55120">
    <property type="entry name" value="Pseudouridine synthase"/>
    <property type="match status" value="1"/>
</dbReference>
<dbReference type="PANTHER" id="PTHR21600:SF44">
    <property type="entry name" value="RIBOSOMAL LARGE SUBUNIT PSEUDOURIDINE SYNTHASE D"/>
    <property type="match status" value="1"/>
</dbReference>
<keyword evidence="3" id="KW-0413">Isomerase</keyword>
<dbReference type="OrthoDB" id="128480at2"/>
<evidence type="ECO:0000256" key="2">
    <source>
        <dbReference type="ARBA" id="ARBA00010876"/>
    </source>
</evidence>
<dbReference type="CDD" id="cd02869">
    <property type="entry name" value="PseudoU_synth_RluA_like"/>
    <property type="match status" value="1"/>
</dbReference>
<protein>
    <recommendedName>
        <fullName evidence="4">RNA pseudouridylate synthase</fullName>
    </recommendedName>
    <alternativeName>
        <fullName evidence="5">RNA-uridine isomerase</fullName>
    </alternativeName>
</protein>
<accession>A0A7M1LHG4</accession>
<evidence type="ECO:0000259" key="6">
    <source>
        <dbReference type="Pfam" id="PF00849"/>
    </source>
</evidence>
<dbReference type="PANTHER" id="PTHR21600">
    <property type="entry name" value="MITOCHONDRIAL RNA PSEUDOURIDINE SYNTHASE"/>
    <property type="match status" value="1"/>
</dbReference>
<gene>
    <name evidence="7" type="ORF">IMC76_03510</name>
</gene>
<dbReference type="GO" id="GO:0000455">
    <property type="term" value="P:enzyme-directed rRNA pseudouridine synthesis"/>
    <property type="evidence" value="ECO:0007669"/>
    <property type="project" value="TreeGrafter"/>
</dbReference>
<dbReference type="GO" id="GO:0009982">
    <property type="term" value="F:pseudouridine synthase activity"/>
    <property type="evidence" value="ECO:0007669"/>
    <property type="project" value="InterPro"/>
</dbReference>
<evidence type="ECO:0000313" key="7">
    <source>
        <dbReference type="EMBL" id="QOQ87880.1"/>
    </source>
</evidence>
<dbReference type="Pfam" id="PF00849">
    <property type="entry name" value="PseudoU_synth_2"/>
    <property type="match status" value="1"/>
</dbReference>
<keyword evidence="8" id="KW-1185">Reference proteome</keyword>
<evidence type="ECO:0000313" key="8">
    <source>
        <dbReference type="Proteomes" id="UP000594749"/>
    </source>
</evidence>
<dbReference type="AlphaFoldDB" id="A0A7M1LHG4"/>
<dbReference type="InterPro" id="IPR006224">
    <property type="entry name" value="PsdUridine_synth_RluA-like_CS"/>
</dbReference>
<comment type="catalytic activity">
    <reaction evidence="1">
        <text>a uridine in RNA = a pseudouridine in RNA</text>
        <dbReference type="Rhea" id="RHEA:48348"/>
        <dbReference type="Rhea" id="RHEA-COMP:12068"/>
        <dbReference type="Rhea" id="RHEA-COMP:12069"/>
        <dbReference type="ChEBI" id="CHEBI:65314"/>
        <dbReference type="ChEBI" id="CHEBI:65315"/>
    </reaction>
</comment>
<reference evidence="7 8" key="1">
    <citation type="submission" date="2020-10" db="EMBL/GenBank/DDBJ databases">
        <title>Campylobacter and Helicobacter PacBio genomes.</title>
        <authorList>
            <person name="Lane C."/>
        </authorList>
    </citation>
    <scope>NUCLEOTIDE SEQUENCE [LARGE SCALE GENOMIC DNA]</scope>
    <source>
        <strain evidence="7 8">2016D-0077</strain>
    </source>
</reference>
<dbReference type="EMBL" id="CP063078">
    <property type="protein sequence ID" value="QOQ87880.1"/>
    <property type="molecule type" value="Genomic_DNA"/>
</dbReference>
<dbReference type="PROSITE" id="PS01129">
    <property type="entry name" value="PSI_RLU"/>
    <property type="match status" value="1"/>
</dbReference>
<proteinExistence type="inferred from homology"/>
<evidence type="ECO:0000256" key="4">
    <source>
        <dbReference type="ARBA" id="ARBA00031870"/>
    </source>
</evidence>
<dbReference type="InterPro" id="IPR020103">
    <property type="entry name" value="PsdUridine_synth_cat_dom_sf"/>
</dbReference>
<organism evidence="7 8">
    <name type="scientific">Campylobacter corcagiensis</name>
    <dbReference type="NCBI Taxonomy" id="1448857"/>
    <lineage>
        <taxon>Bacteria</taxon>
        <taxon>Pseudomonadati</taxon>
        <taxon>Campylobacterota</taxon>
        <taxon>Epsilonproteobacteria</taxon>
        <taxon>Campylobacterales</taxon>
        <taxon>Campylobacteraceae</taxon>
        <taxon>Campylobacter</taxon>
    </lineage>
</organism>
<evidence type="ECO:0000256" key="3">
    <source>
        <dbReference type="ARBA" id="ARBA00023235"/>
    </source>
</evidence>
<dbReference type="GO" id="GO:0140098">
    <property type="term" value="F:catalytic activity, acting on RNA"/>
    <property type="evidence" value="ECO:0007669"/>
    <property type="project" value="UniProtKB-ARBA"/>
</dbReference>
<evidence type="ECO:0000256" key="1">
    <source>
        <dbReference type="ARBA" id="ARBA00000073"/>
    </source>
</evidence>
<evidence type="ECO:0000256" key="5">
    <source>
        <dbReference type="ARBA" id="ARBA00033164"/>
    </source>
</evidence>
<dbReference type="Gene3D" id="3.30.2350.10">
    <property type="entry name" value="Pseudouridine synthase"/>
    <property type="match status" value="1"/>
</dbReference>